<dbReference type="InterPro" id="IPR012440">
    <property type="entry name" value="DUF1641"/>
</dbReference>
<dbReference type="PANTHER" id="PTHR38433:SF1">
    <property type="entry name" value="DUF1641 DOMAIN-CONTAINING PROTEIN"/>
    <property type="match status" value="1"/>
</dbReference>
<dbReference type="AlphaFoldDB" id="A0A6N0NTA2"/>
<dbReference type="GeneID" id="55640383"/>
<dbReference type="OrthoDB" id="36283at2157"/>
<evidence type="ECO:0000313" key="2">
    <source>
        <dbReference type="Proteomes" id="UP000509301"/>
    </source>
</evidence>
<protein>
    <submittedName>
        <fullName evidence="1">DUF1641 domain-containing protein</fullName>
    </submittedName>
</protein>
<evidence type="ECO:0000313" key="1">
    <source>
        <dbReference type="EMBL" id="QKQ99078.1"/>
    </source>
</evidence>
<name>A0A6N0NTA2_9CREN</name>
<organism evidence="1 2">
    <name type="scientific">Metallosphaera tengchongensis</name>
    <dbReference type="NCBI Taxonomy" id="1532350"/>
    <lineage>
        <taxon>Archaea</taxon>
        <taxon>Thermoproteota</taxon>
        <taxon>Thermoprotei</taxon>
        <taxon>Sulfolobales</taxon>
        <taxon>Sulfolobaceae</taxon>
        <taxon>Metallosphaera</taxon>
    </lineage>
</organism>
<gene>
    <name evidence="1" type="ORF">GWK48_00515</name>
</gene>
<dbReference type="PANTHER" id="PTHR38433">
    <property type="match status" value="1"/>
</dbReference>
<dbReference type="RefSeq" id="WP_174628618.1">
    <property type="nucleotide sequence ID" value="NZ_CP049074.1"/>
</dbReference>
<reference evidence="1 2" key="1">
    <citation type="submission" date="2020-02" db="EMBL/GenBank/DDBJ databases">
        <title>Comparative genome analysis reveals the metabolism and evolution of the thermophilic archaeal genus Metallosphaera.</title>
        <authorList>
            <person name="Jiang C."/>
        </authorList>
    </citation>
    <scope>NUCLEOTIDE SEQUENCE [LARGE SCALE GENOMIC DNA]</scope>
    <source>
        <strain evidence="1 2">Ric-A</strain>
    </source>
</reference>
<dbReference type="Pfam" id="PF07849">
    <property type="entry name" value="DUF1641"/>
    <property type="match status" value="1"/>
</dbReference>
<accession>A0A6N0NTA2</accession>
<keyword evidence="2" id="KW-1185">Reference proteome</keyword>
<dbReference type="KEGG" id="mten:GWK48_00515"/>
<dbReference type="EMBL" id="CP049074">
    <property type="protein sequence ID" value="QKQ99078.1"/>
    <property type="molecule type" value="Genomic_DNA"/>
</dbReference>
<dbReference type="Proteomes" id="UP000509301">
    <property type="component" value="Chromosome"/>
</dbReference>
<sequence>MEEDGVQTLDRVISLLGEDSESLEQFLRFVRALHKSGVLQLMTGLLENFEGTLSTLSEENRGLIKTLGVLYSVLNGDEEVEDASLTQLIKELNDPDVRRGLRLVLKVLRAIGSASRQG</sequence>
<proteinExistence type="predicted"/>